<evidence type="ECO:0000313" key="11">
    <source>
        <dbReference type="Proteomes" id="UP000827986"/>
    </source>
</evidence>
<evidence type="ECO:0000256" key="1">
    <source>
        <dbReference type="ARBA" id="ARBA00004180"/>
    </source>
</evidence>
<keyword evidence="7" id="KW-0968">Cytoplasmic vesicle</keyword>
<dbReference type="PROSITE" id="PS50195">
    <property type="entry name" value="PX"/>
    <property type="match status" value="1"/>
</dbReference>
<feature type="region of interest" description="Disordered" evidence="8">
    <location>
        <begin position="29"/>
        <end position="50"/>
    </location>
</feature>
<dbReference type="PANTHER" id="PTHR15813">
    <property type="entry name" value="SORTING NEXIN-22 AND 24"/>
    <property type="match status" value="1"/>
</dbReference>
<dbReference type="Gene3D" id="3.30.1520.10">
    <property type="entry name" value="Phox-like domain"/>
    <property type="match status" value="1"/>
</dbReference>
<dbReference type="PANTHER" id="PTHR15813:SF8">
    <property type="entry name" value="SORTING NEXIN-22"/>
    <property type="match status" value="1"/>
</dbReference>
<organism evidence="10 11">
    <name type="scientific">Mauremys mutica</name>
    <name type="common">yellowpond turtle</name>
    <dbReference type="NCBI Taxonomy" id="74926"/>
    <lineage>
        <taxon>Eukaryota</taxon>
        <taxon>Metazoa</taxon>
        <taxon>Chordata</taxon>
        <taxon>Craniata</taxon>
        <taxon>Vertebrata</taxon>
        <taxon>Euteleostomi</taxon>
        <taxon>Archelosauria</taxon>
        <taxon>Testudinata</taxon>
        <taxon>Testudines</taxon>
        <taxon>Cryptodira</taxon>
        <taxon>Durocryptodira</taxon>
        <taxon>Testudinoidea</taxon>
        <taxon>Geoemydidae</taxon>
        <taxon>Geoemydinae</taxon>
        <taxon>Mauremys</taxon>
    </lineage>
</organism>
<dbReference type="InterPro" id="IPR052467">
    <property type="entry name" value="Sorting_nexin_PX-domain"/>
</dbReference>
<dbReference type="AlphaFoldDB" id="A0A9D3XQ33"/>
<dbReference type="SUPFAM" id="SSF64268">
    <property type="entry name" value="PX domain"/>
    <property type="match status" value="1"/>
</dbReference>
<dbReference type="SMART" id="SM00312">
    <property type="entry name" value="PX"/>
    <property type="match status" value="1"/>
</dbReference>
<comment type="similarity">
    <text evidence="2">Belongs to the sorting nexin family.</text>
</comment>
<dbReference type="GO" id="GO:0015031">
    <property type="term" value="P:protein transport"/>
    <property type="evidence" value="ECO:0007669"/>
    <property type="project" value="UniProtKB-KW"/>
</dbReference>
<feature type="compositionally biased region" description="Gly residues" evidence="8">
    <location>
        <begin position="32"/>
        <end position="44"/>
    </location>
</feature>
<comment type="caution">
    <text evidence="10">The sequence shown here is derived from an EMBL/GenBank/DDBJ whole genome shotgun (WGS) entry which is preliminary data.</text>
</comment>
<dbReference type="InterPro" id="IPR001683">
    <property type="entry name" value="PX_dom"/>
</dbReference>
<evidence type="ECO:0000256" key="2">
    <source>
        <dbReference type="ARBA" id="ARBA00010883"/>
    </source>
</evidence>
<keyword evidence="11" id="KW-1185">Reference proteome</keyword>
<dbReference type="GO" id="GO:0030659">
    <property type="term" value="C:cytoplasmic vesicle membrane"/>
    <property type="evidence" value="ECO:0007669"/>
    <property type="project" value="UniProtKB-SubCell"/>
</dbReference>
<evidence type="ECO:0000256" key="4">
    <source>
        <dbReference type="ARBA" id="ARBA00022927"/>
    </source>
</evidence>
<name>A0A9D3XQ33_9SAUR</name>
<dbReference type="Proteomes" id="UP000827986">
    <property type="component" value="Unassembled WGS sequence"/>
</dbReference>
<sequence>MWWPGARLTAGQGACSPMVRLLGARPQALSGAGRGGRPGAGGALRGPVPSGARRVLRAGAGGGAGRAPGGDEWSRLPSLAGGAMIAVSIPAVGPGAEAEAEPSPEKTHTVFTVEVLCNGRKHTIEKRYSEFHALHKRIKKMCKVPDFPPKRVPNWMSKVQEQRRQGLEVYIQGVLYYNKSLPKELLDFLKLRHFQQDAKASSLDHGFLLSHRPVMIFHKDPYVLPSSTELLPDIVLSGVLRGFYRPASCCWEKAAPQCLAGPHMLSQQGS</sequence>
<proteinExistence type="inferred from homology"/>
<dbReference type="Pfam" id="PF00787">
    <property type="entry name" value="PX"/>
    <property type="match status" value="1"/>
</dbReference>
<keyword evidence="3" id="KW-0813">Transport</keyword>
<evidence type="ECO:0000256" key="5">
    <source>
        <dbReference type="ARBA" id="ARBA00023121"/>
    </source>
</evidence>
<dbReference type="EMBL" id="JAHDVG010000465">
    <property type="protein sequence ID" value="KAH1183767.1"/>
    <property type="molecule type" value="Genomic_DNA"/>
</dbReference>
<keyword evidence="5" id="KW-0446">Lipid-binding</keyword>
<reference evidence="10" key="1">
    <citation type="submission" date="2021-09" db="EMBL/GenBank/DDBJ databases">
        <title>The genome of Mauremys mutica provides insights into the evolution of semi-aquatic lifestyle.</title>
        <authorList>
            <person name="Gong S."/>
            <person name="Gao Y."/>
        </authorList>
    </citation>
    <scope>NUCLEOTIDE SEQUENCE</scope>
    <source>
        <strain evidence="10">MM-2020</strain>
        <tissue evidence="10">Muscle</tissue>
    </source>
</reference>
<accession>A0A9D3XQ33</accession>
<evidence type="ECO:0000256" key="3">
    <source>
        <dbReference type="ARBA" id="ARBA00022448"/>
    </source>
</evidence>
<evidence type="ECO:0000256" key="6">
    <source>
        <dbReference type="ARBA" id="ARBA00023136"/>
    </source>
</evidence>
<protein>
    <recommendedName>
        <fullName evidence="9">PX domain-containing protein</fullName>
    </recommendedName>
</protein>
<keyword evidence="4" id="KW-0653">Protein transport</keyword>
<feature type="domain" description="PX" evidence="9">
    <location>
        <begin position="89"/>
        <end position="202"/>
    </location>
</feature>
<evidence type="ECO:0000256" key="7">
    <source>
        <dbReference type="ARBA" id="ARBA00023329"/>
    </source>
</evidence>
<comment type="subcellular location">
    <subcellularLocation>
        <location evidence="1">Cytoplasmic vesicle membrane</location>
        <topology evidence="1">Peripheral membrane protein</topology>
        <orientation evidence="1">Cytoplasmic side</orientation>
    </subcellularLocation>
</comment>
<evidence type="ECO:0000313" key="10">
    <source>
        <dbReference type="EMBL" id="KAH1183767.1"/>
    </source>
</evidence>
<dbReference type="CDD" id="cd06880">
    <property type="entry name" value="PX_SNX22"/>
    <property type="match status" value="1"/>
</dbReference>
<gene>
    <name evidence="10" type="ORF">KIL84_014383</name>
</gene>
<evidence type="ECO:0000259" key="9">
    <source>
        <dbReference type="PROSITE" id="PS50195"/>
    </source>
</evidence>
<keyword evidence="6" id="KW-0472">Membrane</keyword>
<evidence type="ECO:0000256" key="8">
    <source>
        <dbReference type="SAM" id="MobiDB-lite"/>
    </source>
</evidence>
<dbReference type="GO" id="GO:1901981">
    <property type="term" value="F:phosphatidylinositol phosphate binding"/>
    <property type="evidence" value="ECO:0007669"/>
    <property type="project" value="TreeGrafter"/>
</dbReference>
<dbReference type="InterPro" id="IPR036871">
    <property type="entry name" value="PX_dom_sf"/>
</dbReference>